<dbReference type="EMBL" id="NBWC01000003">
    <property type="protein sequence ID" value="ORL67346.1"/>
    <property type="molecule type" value="Genomic_DNA"/>
</dbReference>
<feature type="transmembrane region" description="Helical" evidence="1">
    <location>
        <begin position="12"/>
        <end position="32"/>
    </location>
</feature>
<keyword evidence="1" id="KW-1133">Transmembrane helix</keyword>
<name>A0A1X1A5Y7_PSEPU</name>
<evidence type="ECO:0000313" key="2">
    <source>
        <dbReference type="EMBL" id="ORL67346.1"/>
    </source>
</evidence>
<sequence length="107" mass="12376">MLQYNKEKPYLLQFLDTCALATIALSLSLLIFKGMEQPHKVESVSAASLQSYTSYFEQRINSIAQKQDQMSNDMDGRIKILESRIELIRKVPLNQILQKTYTTQNFN</sequence>
<gene>
    <name evidence="2" type="ORF">B7H17_03260</name>
</gene>
<proteinExistence type="predicted"/>
<keyword evidence="1" id="KW-0812">Transmembrane</keyword>
<comment type="caution">
    <text evidence="2">The sequence shown here is derived from an EMBL/GenBank/DDBJ whole genome shotgun (WGS) entry which is preliminary data.</text>
</comment>
<protein>
    <submittedName>
        <fullName evidence="2">Uncharacterized protein</fullName>
    </submittedName>
</protein>
<dbReference type="Proteomes" id="UP000193675">
    <property type="component" value="Unassembled WGS sequence"/>
</dbReference>
<dbReference type="AlphaFoldDB" id="A0A1X1A5Y7"/>
<accession>A0A1X1A5Y7</accession>
<reference evidence="2 3" key="1">
    <citation type="submission" date="2017-04" db="EMBL/GenBank/DDBJ databases">
        <title>Presence of VIM-2 positive Pseudomonas species in chickens and their surrounding environment.</title>
        <authorList>
            <person name="Zhang R."/>
        </authorList>
    </citation>
    <scope>NUCLEOTIDE SEQUENCE [LARGE SCALE GENOMIC DNA]</scope>
    <source>
        <strain evidence="2 3">DZ-C18</strain>
    </source>
</reference>
<keyword evidence="1" id="KW-0472">Membrane</keyword>
<evidence type="ECO:0000313" key="3">
    <source>
        <dbReference type="Proteomes" id="UP000193675"/>
    </source>
</evidence>
<organism evidence="2 3">
    <name type="scientific">Pseudomonas putida</name>
    <name type="common">Arthrobacter siderocapsulatus</name>
    <dbReference type="NCBI Taxonomy" id="303"/>
    <lineage>
        <taxon>Bacteria</taxon>
        <taxon>Pseudomonadati</taxon>
        <taxon>Pseudomonadota</taxon>
        <taxon>Gammaproteobacteria</taxon>
        <taxon>Pseudomonadales</taxon>
        <taxon>Pseudomonadaceae</taxon>
        <taxon>Pseudomonas</taxon>
    </lineage>
</organism>
<evidence type="ECO:0000256" key="1">
    <source>
        <dbReference type="SAM" id="Phobius"/>
    </source>
</evidence>